<dbReference type="NCBIfam" id="TIGR00757">
    <property type="entry name" value="RNaseEG"/>
    <property type="match status" value="1"/>
</dbReference>
<accession>H1XXA8</accession>
<dbReference type="GO" id="GO:0046872">
    <property type="term" value="F:metal ion binding"/>
    <property type="evidence" value="ECO:0007669"/>
    <property type="project" value="UniProtKB-KW"/>
</dbReference>
<evidence type="ECO:0000256" key="1">
    <source>
        <dbReference type="ARBA" id="ARBA00001946"/>
    </source>
</evidence>
<reference evidence="12 13" key="1">
    <citation type="submission" date="2011-09" db="EMBL/GenBank/DDBJ databases">
        <title>The permanent draft genome of Caldithrix abyssi DSM 13497.</title>
        <authorList>
            <consortium name="US DOE Joint Genome Institute (JGI-PGF)"/>
            <person name="Lucas S."/>
            <person name="Han J."/>
            <person name="Lapidus A."/>
            <person name="Bruce D."/>
            <person name="Goodwin L."/>
            <person name="Pitluck S."/>
            <person name="Peters L."/>
            <person name="Kyrpides N."/>
            <person name="Mavromatis K."/>
            <person name="Ivanova N."/>
            <person name="Mikhailova N."/>
            <person name="Chertkov O."/>
            <person name="Detter J.C."/>
            <person name="Tapia R."/>
            <person name="Han C."/>
            <person name="Land M."/>
            <person name="Hauser L."/>
            <person name="Markowitz V."/>
            <person name="Cheng J.-F."/>
            <person name="Hugenholtz P."/>
            <person name="Woyke T."/>
            <person name="Wu D."/>
            <person name="Spring S."/>
            <person name="Brambilla E."/>
            <person name="Klenk H.-P."/>
            <person name="Eisen J.A."/>
        </authorList>
    </citation>
    <scope>NUCLEOTIDE SEQUENCE [LARGE SCALE GENOMIC DNA]</scope>
    <source>
        <strain evidence="12 13">DSM 13497</strain>
    </source>
</reference>
<keyword evidence="8" id="KW-0694">RNA-binding</keyword>
<dbReference type="eggNOG" id="COG1530">
    <property type="taxonomic scope" value="Bacteria"/>
</dbReference>
<dbReference type="HOGENOM" id="CLU_003468_5_3_0"/>
<dbReference type="PANTHER" id="PTHR30001:SF1">
    <property type="entry name" value="RIBONUCLEASE E_G-LIKE PROTEIN, CHLOROPLASTIC"/>
    <property type="match status" value="1"/>
</dbReference>
<feature type="domain" description="RNA-binding protein AU-1/Ribonuclease E/G" evidence="9">
    <location>
        <begin position="135"/>
        <end position="403"/>
    </location>
</feature>
<dbReference type="CDD" id="cd04453">
    <property type="entry name" value="S1_RNase_E"/>
    <property type="match status" value="1"/>
</dbReference>
<dbReference type="InterPro" id="IPR019307">
    <property type="entry name" value="RNA-bd_AU-1/RNase_E/G"/>
</dbReference>
<evidence type="ECO:0000256" key="8">
    <source>
        <dbReference type="ARBA" id="ARBA00022884"/>
    </source>
</evidence>
<dbReference type="GO" id="GO:0003723">
    <property type="term" value="F:RNA binding"/>
    <property type="evidence" value="ECO:0007669"/>
    <property type="project" value="UniProtKB-KW"/>
</dbReference>
<evidence type="ECO:0000256" key="4">
    <source>
        <dbReference type="ARBA" id="ARBA00022723"/>
    </source>
</evidence>
<name>H1XXA8_CALAY</name>
<evidence type="ECO:0000256" key="2">
    <source>
        <dbReference type="ARBA" id="ARBA00022490"/>
    </source>
</evidence>
<feature type="domain" description="RNase E/G thioredoxin-like" evidence="10">
    <location>
        <begin position="414"/>
        <end position="496"/>
    </location>
</feature>
<keyword evidence="7" id="KW-0460">Magnesium</keyword>
<gene>
    <name evidence="11" type="ORF">Cabys_1077</name>
    <name evidence="12" type="ORF">Calab_2283</name>
</gene>
<dbReference type="STRING" id="880073.Cabys_1077"/>
<dbReference type="OrthoDB" id="9804278at2"/>
<evidence type="ECO:0000259" key="10">
    <source>
        <dbReference type="Pfam" id="PF20833"/>
    </source>
</evidence>
<dbReference type="AlphaFoldDB" id="H1XXA8"/>
<dbReference type="GO" id="GO:0016787">
    <property type="term" value="F:hydrolase activity"/>
    <property type="evidence" value="ECO:0007669"/>
    <property type="project" value="UniProtKB-KW"/>
</dbReference>
<evidence type="ECO:0000313" key="12">
    <source>
        <dbReference type="EMBL" id="EHO41893.1"/>
    </source>
</evidence>
<proteinExistence type="predicted"/>
<sequence>MTKEIIINATNEETRIAILEDGKLVELFVERPEYERMVGDIYKGRVSRVLPGMQAAFIDIGHEQNAFLHFQDFDASYLDYFVDYEDEEHVDKDHYQTERRFDVYRDLKKNQDILVQIIKEPIGTKGCRVTTGIALPGRFLVLIPGKKHIGVSRKIQNPKERRRLKEIARQIMPPNFGLIIRTVAEGKSDKIIRKDLNNLLDTWHKIERKIKRQKAPTLLYKDMGMASSVIRDLFTSDVDRVVVDSRKLMRELSAYIKDVAPHLKEKISYYKGTLPIFDYYNIEKEIEKMENSKVWLRNGAYIVIEQTEALVSIDVNSGKFIGSRDHESNSLKINMEAAREIARQARLRDLGGIIVIDFIDMNEEENRKKLYNELRKEFAKDRSITKIQEISRFGLIEMTRQRVRPPVLFNLKDQCPVCQGTGMVPTVHAVVGNIERWIQRYRATHGDRRFTIHVTPEVYRYMKKGTYNPLLKLMWKYWVKIKLVEDDTLTLGTFKVFDKDDKNPLNID</sequence>
<organism evidence="12 13">
    <name type="scientific">Caldithrix abyssi DSM 13497</name>
    <dbReference type="NCBI Taxonomy" id="880073"/>
    <lineage>
        <taxon>Bacteria</taxon>
        <taxon>Pseudomonadati</taxon>
        <taxon>Calditrichota</taxon>
        <taxon>Calditrichia</taxon>
        <taxon>Calditrichales</taxon>
        <taxon>Calditrichaceae</taxon>
        <taxon>Caldithrix</taxon>
    </lineage>
</organism>
<keyword evidence="13" id="KW-1185">Reference proteome</keyword>
<dbReference type="EMBL" id="CP018099">
    <property type="protein sequence ID" value="APF17826.1"/>
    <property type="molecule type" value="Genomic_DNA"/>
</dbReference>
<dbReference type="Pfam" id="PF20833">
    <property type="entry name" value="RNase_E_G_Thio"/>
    <property type="match status" value="1"/>
</dbReference>
<dbReference type="SUPFAM" id="SSF50249">
    <property type="entry name" value="Nucleic acid-binding proteins"/>
    <property type="match status" value="1"/>
</dbReference>
<evidence type="ECO:0000313" key="13">
    <source>
        <dbReference type="Proteomes" id="UP000004671"/>
    </source>
</evidence>
<dbReference type="RefSeq" id="WP_006929076.1">
    <property type="nucleotide sequence ID" value="NZ_CM001402.1"/>
</dbReference>
<dbReference type="GO" id="GO:0005737">
    <property type="term" value="C:cytoplasm"/>
    <property type="evidence" value="ECO:0007669"/>
    <property type="project" value="TreeGrafter"/>
</dbReference>
<keyword evidence="2" id="KW-0963">Cytoplasm</keyword>
<evidence type="ECO:0000256" key="5">
    <source>
        <dbReference type="ARBA" id="ARBA00022759"/>
    </source>
</evidence>
<dbReference type="InterPro" id="IPR004659">
    <property type="entry name" value="RNase_E/G"/>
</dbReference>
<dbReference type="GO" id="GO:0004540">
    <property type="term" value="F:RNA nuclease activity"/>
    <property type="evidence" value="ECO:0007669"/>
    <property type="project" value="InterPro"/>
</dbReference>
<dbReference type="Gene3D" id="3.40.1260.20">
    <property type="entry name" value="Ribonuclease E, catalytic domain"/>
    <property type="match status" value="1"/>
</dbReference>
<dbReference type="GO" id="GO:0004519">
    <property type="term" value="F:endonuclease activity"/>
    <property type="evidence" value="ECO:0007669"/>
    <property type="project" value="UniProtKB-KW"/>
</dbReference>
<evidence type="ECO:0000256" key="3">
    <source>
        <dbReference type="ARBA" id="ARBA00022722"/>
    </source>
</evidence>
<comment type="cofactor">
    <cofactor evidence="1">
        <name>Mg(2+)</name>
        <dbReference type="ChEBI" id="CHEBI:18420"/>
    </cofactor>
</comment>
<dbReference type="KEGG" id="caby:Cabys_1077"/>
<dbReference type="InterPro" id="IPR012340">
    <property type="entry name" value="NA-bd_OB-fold"/>
</dbReference>
<dbReference type="PANTHER" id="PTHR30001">
    <property type="entry name" value="RIBONUCLEASE"/>
    <property type="match status" value="1"/>
</dbReference>
<dbReference type="EMBL" id="CM001402">
    <property type="protein sequence ID" value="EHO41893.1"/>
    <property type="molecule type" value="Genomic_DNA"/>
</dbReference>
<dbReference type="PaxDb" id="880073-Calab_2283"/>
<keyword evidence="6" id="KW-0378">Hydrolase</keyword>
<dbReference type="InterPro" id="IPR048583">
    <property type="entry name" value="RNase_E_G_thioredoxin-like"/>
</dbReference>
<dbReference type="FunCoup" id="H1XXA8">
    <property type="interactions" value="318"/>
</dbReference>
<reference evidence="11 14" key="2">
    <citation type="submission" date="2016-11" db="EMBL/GenBank/DDBJ databases">
        <title>Genomic analysis of Caldithrix abyssi and proposal of a novel bacterial phylum Caldithrichaeota.</title>
        <authorList>
            <person name="Kublanov I."/>
            <person name="Sigalova O."/>
            <person name="Gavrilov S."/>
            <person name="Lebedinsky A."/>
            <person name="Ivanova N."/>
            <person name="Daum C."/>
            <person name="Reddy T."/>
            <person name="Klenk H.P."/>
            <person name="Goker M."/>
            <person name="Reva O."/>
            <person name="Miroshnichenko M."/>
            <person name="Kyprides N."/>
            <person name="Woyke T."/>
            <person name="Gelfand M."/>
        </authorList>
    </citation>
    <scope>NUCLEOTIDE SEQUENCE [LARGE SCALE GENOMIC DNA]</scope>
    <source>
        <strain evidence="11 14">LF13</strain>
    </source>
</reference>
<keyword evidence="3" id="KW-0540">Nuclease</keyword>
<dbReference type="Pfam" id="PF10150">
    <property type="entry name" value="RNase_E_G"/>
    <property type="match status" value="1"/>
</dbReference>
<evidence type="ECO:0000259" key="9">
    <source>
        <dbReference type="Pfam" id="PF10150"/>
    </source>
</evidence>
<dbReference type="GO" id="GO:0006364">
    <property type="term" value="P:rRNA processing"/>
    <property type="evidence" value="ECO:0007669"/>
    <property type="project" value="TreeGrafter"/>
</dbReference>
<evidence type="ECO:0000256" key="7">
    <source>
        <dbReference type="ARBA" id="ARBA00022842"/>
    </source>
</evidence>
<protein>
    <submittedName>
        <fullName evidence="11">Ribonuclease G</fullName>
    </submittedName>
    <submittedName>
        <fullName evidence="12">Ribonuclease, Rne/Rng family</fullName>
    </submittedName>
</protein>
<evidence type="ECO:0000313" key="11">
    <source>
        <dbReference type="EMBL" id="APF17826.1"/>
    </source>
</evidence>
<keyword evidence="4" id="KW-0479">Metal-binding</keyword>
<dbReference type="Gene3D" id="2.40.50.140">
    <property type="entry name" value="Nucleic acid-binding proteins"/>
    <property type="match status" value="1"/>
</dbReference>
<evidence type="ECO:0000313" key="14">
    <source>
        <dbReference type="Proteomes" id="UP000183868"/>
    </source>
</evidence>
<keyword evidence="5" id="KW-0255">Endonuclease</keyword>
<dbReference type="Proteomes" id="UP000004671">
    <property type="component" value="Chromosome"/>
</dbReference>
<evidence type="ECO:0000256" key="6">
    <source>
        <dbReference type="ARBA" id="ARBA00022801"/>
    </source>
</evidence>
<dbReference type="Proteomes" id="UP000183868">
    <property type="component" value="Chromosome"/>
</dbReference>